<sequence length="258" mass="30525">MELLGRSDRNLYHALLPQNWLFTIATALGRHTEVHYFPTHNYVLRLMRYEPLEKCDRHPLCGPPQPTKHFLRYPTRCLTCMDQWFHALRQTSHQMIRDALQLQGQRPHPYDVWQNQKKEEITAEVQRLFDDNFSRAFQLMQNESRANELRWVDELLRRIIAHPDSVEFWDLVPMGPREYPWYAFEEGLATRAVQVSIDTGLTRIQMLPLENNFSAADEMAALLLKISIIQEAWERELGERLQRAQAEKDALAKQNLFV</sequence>
<proteinExistence type="predicted"/>
<dbReference type="RefSeq" id="XP_060294704.1">
    <property type="nucleotide sequence ID" value="XM_060445690.1"/>
</dbReference>
<dbReference type="EMBL" id="JAUIRO010000005">
    <property type="protein sequence ID" value="KAK0713381.1"/>
    <property type="molecule type" value="Genomic_DNA"/>
</dbReference>
<protein>
    <submittedName>
        <fullName evidence="1">Uncharacterized protein</fullName>
    </submittedName>
</protein>
<accession>A0AA40ACN5</accession>
<evidence type="ECO:0000313" key="2">
    <source>
        <dbReference type="Proteomes" id="UP001172101"/>
    </source>
</evidence>
<dbReference type="AlphaFoldDB" id="A0AA40ACN5"/>
<organism evidence="1 2">
    <name type="scientific">Lasiosphaeria miniovina</name>
    <dbReference type="NCBI Taxonomy" id="1954250"/>
    <lineage>
        <taxon>Eukaryota</taxon>
        <taxon>Fungi</taxon>
        <taxon>Dikarya</taxon>
        <taxon>Ascomycota</taxon>
        <taxon>Pezizomycotina</taxon>
        <taxon>Sordariomycetes</taxon>
        <taxon>Sordariomycetidae</taxon>
        <taxon>Sordariales</taxon>
        <taxon>Lasiosphaeriaceae</taxon>
        <taxon>Lasiosphaeria</taxon>
    </lineage>
</organism>
<dbReference type="Proteomes" id="UP001172101">
    <property type="component" value="Unassembled WGS sequence"/>
</dbReference>
<dbReference type="GeneID" id="85328960"/>
<keyword evidence="2" id="KW-1185">Reference proteome</keyword>
<name>A0AA40ACN5_9PEZI</name>
<reference evidence="1" key="1">
    <citation type="submission" date="2023-06" db="EMBL/GenBank/DDBJ databases">
        <title>Genome-scale phylogeny and comparative genomics of the fungal order Sordariales.</title>
        <authorList>
            <consortium name="Lawrence Berkeley National Laboratory"/>
            <person name="Hensen N."/>
            <person name="Bonometti L."/>
            <person name="Westerberg I."/>
            <person name="Brannstrom I.O."/>
            <person name="Guillou S."/>
            <person name="Cros-Aarteil S."/>
            <person name="Calhoun S."/>
            <person name="Haridas S."/>
            <person name="Kuo A."/>
            <person name="Mondo S."/>
            <person name="Pangilinan J."/>
            <person name="Riley R."/>
            <person name="LaButti K."/>
            <person name="Andreopoulos B."/>
            <person name="Lipzen A."/>
            <person name="Chen C."/>
            <person name="Yanf M."/>
            <person name="Daum C."/>
            <person name="Ng V."/>
            <person name="Clum A."/>
            <person name="Steindorff A."/>
            <person name="Ohm R."/>
            <person name="Martin F."/>
            <person name="Silar P."/>
            <person name="Natvig D."/>
            <person name="Lalanne C."/>
            <person name="Gautier V."/>
            <person name="Ament-velasquez S.L."/>
            <person name="Kruys A."/>
            <person name="Hutchinson M.I."/>
            <person name="Powell A.J."/>
            <person name="Barry K."/>
            <person name="Miller A.N."/>
            <person name="Grigoriev I.V."/>
            <person name="Debuchy R."/>
            <person name="Gladieux P."/>
            <person name="Thoren M.H."/>
            <person name="Johannesson H."/>
        </authorList>
    </citation>
    <scope>NUCLEOTIDE SEQUENCE</scope>
    <source>
        <strain evidence="1">SMH2392-1A</strain>
    </source>
</reference>
<evidence type="ECO:0000313" key="1">
    <source>
        <dbReference type="EMBL" id="KAK0713381.1"/>
    </source>
</evidence>
<gene>
    <name evidence="1" type="ORF">B0T26DRAFT_753494</name>
</gene>
<comment type="caution">
    <text evidence="1">The sequence shown here is derived from an EMBL/GenBank/DDBJ whole genome shotgun (WGS) entry which is preliminary data.</text>
</comment>